<feature type="transmembrane region" description="Helical" evidence="1">
    <location>
        <begin position="7"/>
        <end position="28"/>
    </location>
</feature>
<dbReference type="Proteomes" id="UP000609726">
    <property type="component" value="Unassembled WGS sequence"/>
</dbReference>
<dbReference type="RefSeq" id="WP_166873059.1">
    <property type="nucleotide sequence ID" value="NZ_WHJH01000007.1"/>
</dbReference>
<evidence type="ECO:0000313" key="2">
    <source>
        <dbReference type="EMBL" id="NHZ89136.1"/>
    </source>
</evidence>
<accession>A0ABX0NQH8</accession>
<organism evidence="2 3">
    <name type="scientific">Massilia mucilaginosa</name>
    <dbReference type="NCBI Taxonomy" id="2609282"/>
    <lineage>
        <taxon>Bacteria</taxon>
        <taxon>Pseudomonadati</taxon>
        <taxon>Pseudomonadota</taxon>
        <taxon>Betaproteobacteria</taxon>
        <taxon>Burkholderiales</taxon>
        <taxon>Oxalobacteraceae</taxon>
        <taxon>Telluria group</taxon>
        <taxon>Massilia</taxon>
    </lineage>
</organism>
<comment type="caution">
    <text evidence="2">The sequence shown here is derived from an EMBL/GenBank/DDBJ whole genome shotgun (WGS) entry which is preliminary data.</text>
</comment>
<proteinExistence type="predicted"/>
<keyword evidence="1" id="KW-0472">Membrane</keyword>
<keyword evidence="1" id="KW-1133">Transmembrane helix</keyword>
<feature type="transmembrane region" description="Helical" evidence="1">
    <location>
        <begin position="59"/>
        <end position="77"/>
    </location>
</feature>
<feature type="transmembrane region" description="Helical" evidence="1">
    <location>
        <begin position="89"/>
        <end position="108"/>
    </location>
</feature>
<feature type="transmembrane region" description="Helical" evidence="1">
    <location>
        <begin position="34"/>
        <end position="52"/>
    </location>
</feature>
<evidence type="ECO:0000256" key="1">
    <source>
        <dbReference type="SAM" id="Phobius"/>
    </source>
</evidence>
<dbReference type="EMBL" id="WHJH01000007">
    <property type="protein sequence ID" value="NHZ89136.1"/>
    <property type="molecule type" value="Genomic_DNA"/>
</dbReference>
<name>A0ABX0NQH8_9BURK</name>
<protein>
    <submittedName>
        <fullName evidence="2">Uncharacterized protein</fullName>
    </submittedName>
</protein>
<reference evidence="2 3" key="1">
    <citation type="submission" date="2019-10" db="EMBL/GenBank/DDBJ databases">
        <title>Taxonomy of Antarctic Massilia spp.: description of Massilia rubra sp. nov., Massilia aquatica sp. nov., Massilia mucilaginosa sp. nov., Massilia frigida sp. nov. isolated from streams, lakes and regoliths.</title>
        <authorList>
            <person name="Holochova P."/>
            <person name="Sedlacek I."/>
            <person name="Kralova S."/>
            <person name="Maslanova I."/>
            <person name="Busse H.-J."/>
            <person name="Stankova E."/>
            <person name="Vrbovska V."/>
            <person name="Kovarovic V."/>
            <person name="Bartak M."/>
            <person name="Svec P."/>
            <person name="Pantucek R."/>
        </authorList>
    </citation>
    <scope>NUCLEOTIDE SEQUENCE [LARGE SCALE GENOMIC DNA]</scope>
    <source>
        <strain evidence="2 3">CCM 8733</strain>
    </source>
</reference>
<evidence type="ECO:0000313" key="3">
    <source>
        <dbReference type="Proteomes" id="UP000609726"/>
    </source>
</evidence>
<keyword evidence="1" id="KW-0812">Transmembrane</keyword>
<sequence length="122" mass="13190">MGALALLFAVNTAAIIWFVFSYGAGLPVSFLPDVGWRLALLAAGLGALFGILRRRQWARWLAVLGMTALTAALFFIPDTAHYANDAERLATATGGTIVAPALMGWWIYAFGFSSKAKRYFAD</sequence>
<keyword evidence="3" id="KW-1185">Reference proteome</keyword>
<gene>
    <name evidence="2" type="ORF">F2P45_08910</name>
</gene>